<accession>A0ABT1G2K4</accession>
<feature type="compositionally biased region" description="Basic and acidic residues" evidence="2">
    <location>
        <begin position="143"/>
        <end position="160"/>
    </location>
</feature>
<keyword evidence="6" id="KW-1185">Reference proteome</keyword>
<comment type="caution">
    <text evidence="5">The sequence shown here is derived from an EMBL/GenBank/DDBJ whole genome shotgun (WGS) entry which is preliminary data.</text>
</comment>
<feature type="chain" id="PRO_5045446155" evidence="4">
    <location>
        <begin position="25"/>
        <end position="343"/>
    </location>
</feature>
<evidence type="ECO:0000256" key="1">
    <source>
        <dbReference type="SAM" id="Coils"/>
    </source>
</evidence>
<dbReference type="EMBL" id="JAMFTQ010000011">
    <property type="protein sequence ID" value="MCP1388236.1"/>
    <property type="molecule type" value="Genomic_DNA"/>
</dbReference>
<feature type="transmembrane region" description="Helical" evidence="3">
    <location>
        <begin position="310"/>
        <end position="331"/>
    </location>
</feature>
<keyword evidence="3" id="KW-1133">Transmembrane helix</keyword>
<organism evidence="5 6">
    <name type="scientific">Corynebacterium stercoris</name>
    <dbReference type="NCBI Taxonomy" id="2943490"/>
    <lineage>
        <taxon>Bacteria</taxon>
        <taxon>Bacillati</taxon>
        <taxon>Actinomycetota</taxon>
        <taxon>Actinomycetes</taxon>
        <taxon>Mycobacteriales</taxon>
        <taxon>Corynebacteriaceae</taxon>
        <taxon>Corynebacterium</taxon>
    </lineage>
</organism>
<keyword evidence="4" id="KW-0732">Signal</keyword>
<keyword evidence="1" id="KW-0175">Coiled coil</keyword>
<dbReference type="RefSeq" id="WP_253578541.1">
    <property type="nucleotide sequence ID" value="NZ_JAMFTQ010000011.1"/>
</dbReference>
<evidence type="ECO:0000313" key="6">
    <source>
        <dbReference type="Proteomes" id="UP001204000"/>
    </source>
</evidence>
<protein>
    <submittedName>
        <fullName evidence="5">Uncharacterized protein</fullName>
    </submittedName>
</protein>
<dbReference type="Proteomes" id="UP001204000">
    <property type="component" value="Unassembled WGS sequence"/>
</dbReference>
<gene>
    <name evidence="5" type="ORF">M5J20_08575</name>
</gene>
<feature type="region of interest" description="Disordered" evidence="2">
    <location>
        <begin position="143"/>
        <end position="181"/>
    </location>
</feature>
<proteinExistence type="predicted"/>
<evidence type="ECO:0000313" key="5">
    <source>
        <dbReference type="EMBL" id="MCP1388236.1"/>
    </source>
</evidence>
<evidence type="ECO:0000256" key="2">
    <source>
        <dbReference type="SAM" id="MobiDB-lite"/>
    </source>
</evidence>
<sequence>MKKALRAGILAAALAASSVTVVNAPVVFAAEGDAAGGTSGADTAIATNAPLTLDQQIEDAKQKLETAKLVRDAAKAEVERLEEAIKGEAKPSAALQKAYDDAKKAEATKKAEYDAVNTKLTTAKNDEKAADEALKTAKQELETAKADVKKKTDAHTKADTLSKATAATEGEPTQAQIDEAKGKVDGLKKELDDAKSVQAGKEKAVEAAESKKTQASNASLLASVEVRPLEDAYAEAQRATMRAETALKAGVLNPEDAKKQLPTAQTLFTTAEGFVTIAESNLAKLEAQKENQGKGSSLPAFKDGDKLTPFGIAVIVVSALVAVLGLGAALLPQLQAFLPQLPF</sequence>
<evidence type="ECO:0000256" key="3">
    <source>
        <dbReference type="SAM" id="Phobius"/>
    </source>
</evidence>
<feature type="coiled-coil region" evidence="1">
    <location>
        <begin position="57"/>
        <end position="84"/>
    </location>
</feature>
<evidence type="ECO:0000256" key="4">
    <source>
        <dbReference type="SAM" id="SignalP"/>
    </source>
</evidence>
<keyword evidence="3" id="KW-0472">Membrane</keyword>
<name>A0ABT1G2K4_9CORY</name>
<keyword evidence="3" id="KW-0812">Transmembrane</keyword>
<feature type="signal peptide" evidence="4">
    <location>
        <begin position="1"/>
        <end position="24"/>
    </location>
</feature>
<reference evidence="5" key="1">
    <citation type="submission" date="2022-05" db="EMBL/GenBank/DDBJ databases">
        <title>Corynebacterium sp. TA-R-1 sp. nov., isolated from human feces.</title>
        <authorList>
            <person name="Shamsuzzaman M."/>
            <person name="Dahal R.H."/>
        </authorList>
    </citation>
    <scope>NUCLEOTIDE SEQUENCE</scope>
    <source>
        <strain evidence="5">TA-R-1</strain>
    </source>
</reference>